<feature type="non-terminal residue" evidence="1">
    <location>
        <position position="1"/>
    </location>
</feature>
<feature type="non-terminal residue" evidence="1">
    <location>
        <position position="83"/>
    </location>
</feature>
<accession>A0A1A8F0T5</accession>
<sequence>GVDRLQLLVPQNLRAKWSSGDGTLWQQQNGATVPAEVVLAGLPSGHGTPRSLMRHLHQPKRAYSALLGAATTVPGWSVNGKGQ</sequence>
<gene>
    <name evidence="1" type="primary">Nfu_g_1_025190</name>
</gene>
<organism evidence="1">
    <name type="scientific">Nothobranchius korthausae</name>
    <dbReference type="NCBI Taxonomy" id="1143690"/>
    <lineage>
        <taxon>Eukaryota</taxon>
        <taxon>Metazoa</taxon>
        <taxon>Chordata</taxon>
        <taxon>Craniata</taxon>
        <taxon>Vertebrata</taxon>
        <taxon>Euteleostomi</taxon>
        <taxon>Actinopterygii</taxon>
        <taxon>Neopterygii</taxon>
        <taxon>Teleostei</taxon>
        <taxon>Neoteleostei</taxon>
        <taxon>Acanthomorphata</taxon>
        <taxon>Ovalentaria</taxon>
        <taxon>Atherinomorphae</taxon>
        <taxon>Cyprinodontiformes</taxon>
        <taxon>Nothobranchiidae</taxon>
        <taxon>Nothobranchius</taxon>
    </lineage>
</organism>
<dbReference type="EMBL" id="HAEB01006195">
    <property type="protein sequence ID" value="SBQ52722.1"/>
    <property type="molecule type" value="Transcribed_RNA"/>
</dbReference>
<dbReference type="AlphaFoldDB" id="A0A1A8F0T5"/>
<reference evidence="1" key="2">
    <citation type="submission" date="2016-06" db="EMBL/GenBank/DDBJ databases">
        <title>The genome of a short-lived fish provides insights into sex chromosome evolution and the genetic control of aging.</title>
        <authorList>
            <person name="Reichwald K."/>
            <person name="Felder M."/>
            <person name="Petzold A."/>
            <person name="Koch P."/>
            <person name="Groth M."/>
            <person name="Platzer M."/>
        </authorList>
    </citation>
    <scope>NUCLEOTIDE SEQUENCE</scope>
    <source>
        <tissue evidence="1">Brain</tissue>
    </source>
</reference>
<evidence type="ECO:0000313" key="1">
    <source>
        <dbReference type="EMBL" id="SBQ52722.1"/>
    </source>
</evidence>
<name>A0A1A8F0T5_9TELE</name>
<reference evidence="1" key="1">
    <citation type="submission" date="2016-05" db="EMBL/GenBank/DDBJ databases">
        <authorList>
            <person name="Lavstsen T."/>
            <person name="Jespersen J.S."/>
        </authorList>
    </citation>
    <scope>NUCLEOTIDE SEQUENCE</scope>
    <source>
        <tissue evidence="1">Brain</tissue>
    </source>
</reference>
<proteinExistence type="predicted"/>
<protein>
    <submittedName>
        <fullName evidence="1">Uncharacterized protein</fullName>
    </submittedName>
</protein>